<feature type="transmembrane region" description="Helical" evidence="1">
    <location>
        <begin position="139"/>
        <end position="158"/>
    </location>
</feature>
<name>A0A8S1HTM1_9PELO</name>
<keyword evidence="3" id="KW-1185">Reference proteome</keyword>
<dbReference type="AlphaFoldDB" id="A0A8S1HTM1"/>
<feature type="transmembrane region" description="Helical" evidence="1">
    <location>
        <begin position="256"/>
        <end position="282"/>
    </location>
</feature>
<dbReference type="PANTHER" id="PTHR47518">
    <property type="entry name" value="SERPENTINE RECEPTOR CLASS EPSILON-13-RELATED"/>
    <property type="match status" value="1"/>
</dbReference>
<dbReference type="InterPro" id="IPR052854">
    <property type="entry name" value="Serpentine_rcpt_epsilon"/>
</dbReference>
<evidence type="ECO:0000313" key="2">
    <source>
        <dbReference type="EMBL" id="CAD6199856.1"/>
    </source>
</evidence>
<protein>
    <submittedName>
        <fullName evidence="2">Uncharacterized protein</fullName>
    </submittedName>
</protein>
<evidence type="ECO:0000256" key="1">
    <source>
        <dbReference type="SAM" id="Phobius"/>
    </source>
</evidence>
<keyword evidence="1" id="KW-1133">Transmembrane helix</keyword>
<organism evidence="2 3">
    <name type="scientific">Caenorhabditis auriculariae</name>
    <dbReference type="NCBI Taxonomy" id="2777116"/>
    <lineage>
        <taxon>Eukaryota</taxon>
        <taxon>Metazoa</taxon>
        <taxon>Ecdysozoa</taxon>
        <taxon>Nematoda</taxon>
        <taxon>Chromadorea</taxon>
        <taxon>Rhabditida</taxon>
        <taxon>Rhabditina</taxon>
        <taxon>Rhabditomorpha</taxon>
        <taxon>Rhabditoidea</taxon>
        <taxon>Rhabditidae</taxon>
        <taxon>Peloderinae</taxon>
        <taxon>Caenorhabditis</taxon>
    </lineage>
</organism>
<sequence>MILTTTVPPKIEEIVEVEKVEAMCSPNFQKFLNVYSVVALGACSVLYSALTIVLLNHSKSFHPLFTVSFTIFVVTYALSNILAFLETVLIMFEGPENVFNIMDFIYTCVSFYMQPLVVLSLLERILATARVSTYENSRHWIAYACGQIICVVFVYFEYTEFSGISEIRQYITLTLSTVITLCLLALLWINSRLTVLAMAKENLTTRYQLAENIKALRTYIPFIAIDNIVSVTFGLSNKFLNVDYIFDEETCLKQPSYLTLFFIFRTYIILAQLVMPATVVWYHETLRAKFFAIFRKISGVAPAVVLGTVKIRNVLGKEIATSVSQNDYFNQLQNQWH</sequence>
<proteinExistence type="predicted"/>
<dbReference type="OrthoDB" id="5834256at2759"/>
<comment type="caution">
    <text evidence="2">The sequence shown here is derived from an EMBL/GenBank/DDBJ whole genome shotgun (WGS) entry which is preliminary data.</text>
</comment>
<dbReference type="EMBL" id="CAJGYM010000209">
    <property type="protein sequence ID" value="CAD6199856.1"/>
    <property type="molecule type" value="Genomic_DNA"/>
</dbReference>
<gene>
    <name evidence="2" type="ORF">CAUJ_LOCUS15755</name>
</gene>
<accession>A0A8S1HTM1</accession>
<feature type="transmembrane region" description="Helical" evidence="1">
    <location>
        <begin position="67"/>
        <end position="92"/>
    </location>
</feature>
<dbReference type="PANTHER" id="PTHR47518:SF7">
    <property type="entry name" value="G_PROTEIN_RECEP_F1_2 DOMAIN-CONTAINING PROTEIN"/>
    <property type="match status" value="1"/>
</dbReference>
<keyword evidence="1" id="KW-0812">Transmembrane</keyword>
<feature type="transmembrane region" description="Helical" evidence="1">
    <location>
        <begin position="170"/>
        <end position="189"/>
    </location>
</feature>
<feature type="transmembrane region" description="Helical" evidence="1">
    <location>
        <begin position="34"/>
        <end position="55"/>
    </location>
</feature>
<evidence type="ECO:0000313" key="3">
    <source>
        <dbReference type="Proteomes" id="UP000835052"/>
    </source>
</evidence>
<feature type="transmembrane region" description="Helical" evidence="1">
    <location>
        <begin position="216"/>
        <end position="236"/>
    </location>
</feature>
<reference evidence="2" key="1">
    <citation type="submission" date="2020-10" db="EMBL/GenBank/DDBJ databases">
        <authorList>
            <person name="Kikuchi T."/>
        </authorList>
    </citation>
    <scope>NUCLEOTIDE SEQUENCE</scope>
    <source>
        <strain evidence="2">NKZ352</strain>
    </source>
</reference>
<feature type="transmembrane region" description="Helical" evidence="1">
    <location>
        <begin position="104"/>
        <end position="127"/>
    </location>
</feature>
<keyword evidence="1" id="KW-0472">Membrane</keyword>
<dbReference type="Proteomes" id="UP000835052">
    <property type="component" value="Unassembled WGS sequence"/>
</dbReference>